<keyword evidence="7" id="KW-1185">Reference proteome</keyword>
<dbReference type="OrthoDB" id="9806267at2"/>
<keyword evidence="4" id="KW-0732">Signal</keyword>
<feature type="chain" id="PRO_5013092245" description="N-acetylmuramoyl-L-alanine amidase" evidence="4">
    <location>
        <begin position="20"/>
        <end position="264"/>
    </location>
</feature>
<dbReference type="EMBL" id="FUZA01000006">
    <property type="protein sequence ID" value="SKC10303.1"/>
    <property type="molecule type" value="Genomic_DNA"/>
</dbReference>
<dbReference type="InterPro" id="IPR050695">
    <property type="entry name" value="N-acetylmuramoyl_amidase_3"/>
</dbReference>
<name>A0A1T5GPH2_9BACT</name>
<evidence type="ECO:0000259" key="5">
    <source>
        <dbReference type="SMART" id="SM00646"/>
    </source>
</evidence>
<sequence>MLKVLKLVIVASTLFASLAFVIQDDPAPAKSSKVNTVVIDAGHGGKDPGTRGRVTKEKDVALAVALELGRMIKEETPDVKVLYTRSTDVFIELGERSAFANRNNADLFISVHCNATPSSRSVRGTETFVMGLHKTQGNLDVAKRENSVILQETNYKQKYKGFDPNSPLAHIMLANYQSAFISSSLRLADLIEKKFQSVSDRESRGVKQAGFLVLWRCAMPAVLIETGFLSTPDEERYLGSEDGQREVAESIHQAFMAYKKDMDR</sequence>
<dbReference type="Gene3D" id="3.40.630.40">
    <property type="entry name" value="Zn-dependent exopeptidases"/>
    <property type="match status" value="1"/>
</dbReference>
<evidence type="ECO:0000313" key="6">
    <source>
        <dbReference type="EMBL" id="SKC10303.1"/>
    </source>
</evidence>
<gene>
    <name evidence="6" type="ORF">SAMN05660293_04211</name>
</gene>
<evidence type="ECO:0000256" key="2">
    <source>
        <dbReference type="ARBA" id="ARBA00011901"/>
    </source>
</evidence>
<dbReference type="PANTHER" id="PTHR30404">
    <property type="entry name" value="N-ACETYLMURAMOYL-L-ALANINE AMIDASE"/>
    <property type="match status" value="1"/>
</dbReference>
<dbReference type="Proteomes" id="UP000190897">
    <property type="component" value="Unassembled WGS sequence"/>
</dbReference>
<dbReference type="FunFam" id="3.40.630.40:FF:000005">
    <property type="entry name" value="N-acetylmuramoyl-L-alanine amidase (AmiA)"/>
    <property type="match status" value="1"/>
</dbReference>
<keyword evidence="3" id="KW-0378">Hydrolase</keyword>
<dbReference type="STRING" id="651661.SAMN05660293_04211"/>
<dbReference type="InterPro" id="IPR002508">
    <property type="entry name" value="MurNAc-LAA_cat"/>
</dbReference>
<feature type="domain" description="MurNAc-LAA" evidence="5">
    <location>
        <begin position="97"/>
        <end position="256"/>
    </location>
</feature>
<dbReference type="GO" id="GO:0008745">
    <property type="term" value="F:N-acetylmuramoyl-L-alanine amidase activity"/>
    <property type="evidence" value="ECO:0007669"/>
    <property type="project" value="UniProtKB-EC"/>
</dbReference>
<organism evidence="6 7">
    <name type="scientific">Dyadobacter psychrophilus</name>
    <dbReference type="NCBI Taxonomy" id="651661"/>
    <lineage>
        <taxon>Bacteria</taxon>
        <taxon>Pseudomonadati</taxon>
        <taxon>Bacteroidota</taxon>
        <taxon>Cytophagia</taxon>
        <taxon>Cytophagales</taxon>
        <taxon>Spirosomataceae</taxon>
        <taxon>Dyadobacter</taxon>
    </lineage>
</organism>
<dbReference type="GO" id="GO:0030288">
    <property type="term" value="C:outer membrane-bounded periplasmic space"/>
    <property type="evidence" value="ECO:0007669"/>
    <property type="project" value="TreeGrafter"/>
</dbReference>
<evidence type="ECO:0000313" key="7">
    <source>
        <dbReference type="Proteomes" id="UP000190897"/>
    </source>
</evidence>
<dbReference type="EC" id="3.5.1.28" evidence="2"/>
<dbReference type="GO" id="GO:0009253">
    <property type="term" value="P:peptidoglycan catabolic process"/>
    <property type="evidence" value="ECO:0007669"/>
    <property type="project" value="InterPro"/>
</dbReference>
<evidence type="ECO:0000256" key="1">
    <source>
        <dbReference type="ARBA" id="ARBA00001561"/>
    </source>
</evidence>
<feature type="signal peptide" evidence="4">
    <location>
        <begin position="1"/>
        <end position="19"/>
    </location>
</feature>
<evidence type="ECO:0000256" key="3">
    <source>
        <dbReference type="ARBA" id="ARBA00022801"/>
    </source>
</evidence>
<dbReference type="PANTHER" id="PTHR30404:SF0">
    <property type="entry name" value="N-ACETYLMURAMOYL-L-ALANINE AMIDASE AMIC"/>
    <property type="match status" value="1"/>
</dbReference>
<dbReference type="AlphaFoldDB" id="A0A1T5GPH2"/>
<evidence type="ECO:0000256" key="4">
    <source>
        <dbReference type="SAM" id="SignalP"/>
    </source>
</evidence>
<dbReference type="SUPFAM" id="SSF53187">
    <property type="entry name" value="Zn-dependent exopeptidases"/>
    <property type="match status" value="1"/>
</dbReference>
<dbReference type="RefSeq" id="WP_082216706.1">
    <property type="nucleotide sequence ID" value="NZ_FUZA01000006.1"/>
</dbReference>
<protein>
    <recommendedName>
        <fullName evidence="2">N-acetylmuramoyl-L-alanine amidase</fullName>
        <ecNumber evidence="2">3.5.1.28</ecNumber>
    </recommendedName>
</protein>
<comment type="catalytic activity">
    <reaction evidence="1">
        <text>Hydrolyzes the link between N-acetylmuramoyl residues and L-amino acid residues in certain cell-wall glycopeptides.</text>
        <dbReference type="EC" id="3.5.1.28"/>
    </reaction>
</comment>
<accession>A0A1T5GPH2</accession>
<dbReference type="SMART" id="SM00646">
    <property type="entry name" value="Ami_3"/>
    <property type="match status" value="1"/>
</dbReference>
<proteinExistence type="predicted"/>
<dbReference type="CDD" id="cd02696">
    <property type="entry name" value="MurNAc-LAA"/>
    <property type="match status" value="1"/>
</dbReference>
<dbReference type="Pfam" id="PF01520">
    <property type="entry name" value="Amidase_3"/>
    <property type="match status" value="1"/>
</dbReference>
<reference evidence="7" key="1">
    <citation type="submission" date="2017-02" db="EMBL/GenBank/DDBJ databases">
        <authorList>
            <person name="Varghese N."/>
            <person name="Submissions S."/>
        </authorList>
    </citation>
    <scope>NUCLEOTIDE SEQUENCE [LARGE SCALE GENOMIC DNA]</scope>
    <source>
        <strain evidence="7">DSM 22270</strain>
    </source>
</reference>